<name>A0A1G2A9F1_9BACT</name>
<accession>A0A1G2A9F1</accession>
<evidence type="ECO:0000313" key="2">
    <source>
        <dbReference type="Proteomes" id="UP000178315"/>
    </source>
</evidence>
<evidence type="ECO:0000313" key="1">
    <source>
        <dbReference type="EMBL" id="OGY73451.1"/>
    </source>
</evidence>
<dbReference type="InterPro" id="IPR015797">
    <property type="entry name" value="NUDIX_hydrolase-like_dom_sf"/>
</dbReference>
<gene>
    <name evidence="1" type="ORF">A3H61_04855</name>
</gene>
<comment type="caution">
    <text evidence="1">The sequence shown here is derived from an EMBL/GenBank/DDBJ whole genome shotgun (WGS) entry which is preliminary data.</text>
</comment>
<dbReference type="AlphaFoldDB" id="A0A1G2A9F1"/>
<dbReference type="Gene3D" id="3.90.79.10">
    <property type="entry name" value="Nucleoside Triphosphate Pyrophosphohydrolase"/>
    <property type="match status" value="1"/>
</dbReference>
<protein>
    <submittedName>
        <fullName evidence="1">Uncharacterized protein</fullName>
    </submittedName>
</protein>
<reference evidence="1 2" key="1">
    <citation type="journal article" date="2016" name="Nat. Commun.">
        <title>Thousands of microbial genomes shed light on interconnected biogeochemical processes in an aquifer system.</title>
        <authorList>
            <person name="Anantharaman K."/>
            <person name="Brown C.T."/>
            <person name="Hug L.A."/>
            <person name="Sharon I."/>
            <person name="Castelle C.J."/>
            <person name="Probst A.J."/>
            <person name="Thomas B.C."/>
            <person name="Singh A."/>
            <person name="Wilkins M.J."/>
            <person name="Karaoz U."/>
            <person name="Brodie E.L."/>
            <person name="Williams K.H."/>
            <person name="Hubbard S.S."/>
            <person name="Banfield J.F."/>
        </authorList>
    </citation>
    <scope>NUCLEOTIDE SEQUENCE [LARGE SCALE GENOMIC DNA]</scope>
</reference>
<organism evidence="1 2">
    <name type="scientific">Candidatus Jacksonbacteria bacterium RIFCSPLOWO2_02_FULL_44_20</name>
    <dbReference type="NCBI Taxonomy" id="1798460"/>
    <lineage>
        <taxon>Bacteria</taxon>
        <taxon>Candidatus Jacksoniibacteriota</taxon>
    </lineage>
</organism>
<dbReference type="EMBL" id="MHJU01000012">
    <property type="protein sequence ID" value="OGY73451.1"/>
    <property type="molecule type" value="Genomic_DNA"/>
</dbReference>
<sequence length="101" mass="12299">MREMKEELGTDKLKIIKYVQDFHRYIWPKVDKLRRGYRGQKQDLFILEFTGAEGDIHIDNREHSNYQWAHFDKAVETVHEVRKEQTQKALTIFYYAGNYHH</sequence>
<dbReference type="SUPFAM" id="SSF55811">
    <property type="entry name" value="Nudix"/>
    <property type="match status" value="1"/>
</dbReference>
<dbReference type="Proteomes" id="UP000178315">
    <property type="component" value="Unassembled WGS sequence"/>
</dbReference>
<proteinExistence type="predicted"/>